<gene>
    <name evidence="5" type="ORF">NRIC_10340</name>
</gene>
<dbReference type="InterPro" id="IPR003439">
    <property type="entry name" value="ABC_transporter-like_ATP-bd"/>
</dbReference>
<evidence type="ECO:0000256" key="1">
    <source>
        <dbReference type="ARBA" id="ARBA00022448"/>
    </source>
</evidence>
<dbReference type="PANTHER" id="PTHR42939:SF3">
    <property type="entry name" value="ABC TRANSPORTER ATP-BINDING COMPONENT"/>
    <property type="match status" value="1"/>
</dbReference>
<organism evidence="5 6">
    <name type="scientific">Enterococcus florum</name>
    <dbReference type="NCBI Taxonomy" id="2480627"/>
    <lineage>
        <taxon>Bacteria</taxon>
        <taxon>Bacillati</taxon>
        <taxon>Bacillota</taxon>
        <taxon>Bacilli</taxon>
        <taxon>Lactobacillales</taxon>
        <taxon>Enterococcaceae</taxon>
        <taxon>Enterococcus</taxon>
    </lineage>
</organism>
<dbReference type="GO" id="GO:0016887">
    <property type="term" value="F:ATP hydrolysis activity"/>
    <property type="evidence" value="ECO:0007669"/>
    <property type="project" value="InterPro"/>
</dbReference>
<dbReference type="EMBL" id="BJCC01000008">
    <property type="protein sequence ID" value="GCF93143.1"/>
    <property type="molecule type" value="Genomic_DNA"/>
</dbReference>
<keyword evidence="2" id="KW-0547">Nucleotide-binding</keyword>
<dbReference type="PANTHER" id="PTHR42939">
    <property type="entry name" value="ABC TRANSPORTER ATP-BINDING PROTEIN ALBC-RELATED"/>
    <property type="match status" value="1"/>
</dbReference>
<dbReference type="InterPro" id="IPR027417">
    <property type="entry name" value="P-loop_NTPase"/>
</dbReference>
<reference evidence="6" key="1">
    <citation type="submission" date="2019-02" db="EMBL/GenBank/DDBJ databases">
        <title>Draft genome sequence of Enterococcus sp. Gos25-1.</title>
        <authorList>
            <person name="Tanaka N."/>
            <person name="Shiwa Y."/>
            <person name="Fujita N."/>
        </authorList>
    </citation>
    <scope>NUCLEOTIDE SEQUENCE [LARGE SCALE GENOMIC DNA]</scope>
    <source>
        <strain evidence="6">Gos25-1</strain>
    </source>
</reference>
<proteinExistence type="predicted"/>
<comment type="caution">
    <text evidence="5">The sequence shown here is derived from an EMBL/GenBank/DDBJ whole genome shotgun (WGS) entry which is preliminary data.</text>
</comment>
<dbReference type="RefSeq" id="WP_146621612.1">
    <property type="nucleotide sequence ID" value="NZ_BJCC01000008.1"/>
</dbReference>
<evidence type="ECO:0000313" key="5">
    <source>
        <dbReference type="EMBL" id="GCF93143.1"/>
    </source>
</evidence>
<keyword evidence="6" id="KW-1185">Reference proteome</keyword>
<dbReference type="SMART" id="SM00382">
    <property type="entry name" value="AAA"/>
    <property type="match status" value="1"/>
</dbReference>
<dbReference type="PROSITE" id="PS50893">
    <property type="entry name" value="ABC_TRANSPORTER_2"/>
    <property type="match status" value="1"/>
</dbReference>
<dbReference type="OrthoDB" id="9804819at2"/>
<sequence length="288" mass="32941">MLTLKNVKKTYREFQLDCSLEILPGQIIGLVGRNGAGKSTTFKAALGLISYESGEIQLFGKPIEKLKDHDRQKLGISLAESGFSEFLMIKDIIPMLNTFYTHFQKEFFVDKCTAFQLPFDKPIKEFSTGMKARLKVLVAISHHASLLILDEPTAGLDVVARDEILNLLQDYLEKDETRSILISSHISKDLEQLCDTLYFIDQGKIILKEDTDVLLDQYGVVKVTAEQFLWMEKEYIIALISTSFGYQCLTDQREFYRENHPDYVVEKANIDEIVRMVMGGEKHEGFVY</sequence>
<evidence type="ECO:0000313" key="6">
    <source>
        <dbReference type="Proteomes" id="UP000290567"/>
    </source>
</evidence>
<keyword evidence="1" id="KW-0813">Transport</keyword>
<dbReference type="GO" id="GO:0005524">
    <property type="term" value="F:ATP binding"/>
    <property type="evidence" value="ECO:0007669"/>
    <property type="project" value="UniProtKB-KW"/>
</dbReference>
<name>A0A4P5PIF7_9ENTE</name>
<dbReference type="Pfam" id="PF00005">
    <property type="entry name" value="ABC_tran"/>
    <property type="match status" value="1"/>
</dbReference>
<feature type="domain" description="ABC transporter" evidence="4">
    <location>
        <begin position="2"/>
        <end position="227"/>
    </location>
</feature>
<keyword evidence="3" id="KW-0067">ATP-binding</keyword>
<evidence type="ECO:0000256" key="3">
    <source>
        <dbReference type="ARBA" id="ARBA00022840"/>
    </source>
</evidence>
<dbReference type="CDD" id="cd03230">
    <property type="entry name" value="ABC_DR_subfamily_A"/>
    <property type="match status" value="1"/>
</dbReference>
<dbReference type="Gene3D" id="3.40.50.300">
    <property type="entry name" value="P-loop containing nucleotide triphosphate hydrolases"/>
    <property type="match status" value="1"/>
</dbReference>
<evidence type="ECO:0000259" key="4">
    <source>
        <dbReference type="PROSITE" id="PS50893"/>
    </source>
</evidence>
<protein>
    <submittedName>
        <fullName evidence="5">ABC transporter</fullName>
    </submittedName>
</protein>
<accession>A0A4P5PIF7</accession>
<dbReference type="Proteomes" id="UP000290567">
    <property type="component" value="Unassembled WGS sequence"/>
</dbReference>
<evidence type="ECO:0000256" key="2">
    <source>
        <dbReference type="ARBA" id="ARBA00022741"/>
    </source>
</evidence>
<dbReference type="SUPFAM" id="SSF52540">
    <property type="entry name" value="P-loop containing nucleoside triphosphate hydrolases"/>
    <property type="match status" value="1"/>
</dbReference>
<dbReference type="AlphaFoldDB" id="A0A4P5PIF7"/>
<dbReference type="InterPro" id="IPR003593">
    <property type="entry name" value="AAA+_ATPase"/>
</dbReference>
<dbReference type="InterPro" id="IPR051782">
    <property type="entry name" value="ABC_Transporter_VariousFunc"/>
</dbReference>